<dbReference type="InterPro" id="IPR032071">
    <property type="entry name" value="DUF4806"/>
</dbReference>
<name>A0AAV0YE56_9HEMI</name>
<dbReference type="PANTHER" id="PTHR34153">
    <property type="entry name" value="SI:CH211-262H13.3-RELATED-RELATED"/>
    <property type="match status" value="1"/>
</dbReference>
<keyword evidence="3" id="KW-1185">Reference proteome</keyword>
<reference evidence="2 3" key="1">
    <citation type="submission" date="2023-01" db="EMBL/GenBank/DDBJ databases">
        <authorList>
            <person name="Whitehead M."/>
        </authorList>
    </citation>
    <scope>NUCLEOTIDE SEQUENCE [LARGE SCALE GENOMIC DNA]</scope>
</reference>
<feature type="domain" description="DUF4806" evidence="1">
    <location>
        <begin position="25"/>
        <end position="91"/>
    </location>
</feature>
<accession>A0AAV0YE56</accession>
<dbReference type="EMBL" id="CARXXK010001904">
    <property type="protein sequence ID" value="CAI6377859.1"/>
    <property type="molecule type" value="Genomic_DNA"/>
</dbReference>
<dbReference type="Proteomes" id="UP001160148">
    <property type="component" value="Unassembled WGS sequence"/>
</dbReference>
<organism evidence="2 3">
    <name type="scientific">Macrosiphum euphorbiae</name>
    <name type="common">potato aphid</name>
    <dbReference type="NCBI Taxonomy" id="13131"/>
    <lineage>
        <taxon>Eukaryota</taxon>
        <taxon>Metazoa</taxon>
        <taxon>Ecdysozoa</taxon>
        <taxon>Arthropoda</taxon>
        <taxon>Hexapoda</taxon>
        <taxon>Insecta</taxon>
        <taxon>Pterygota</taxon>
        <taxon>Neoptera</taxon>
        <taxon>Paraneoptera</taxon>
        <taxon>Hemiptera</taxon>
        <taxon>Sternorrhyncha</taxon>
        <taxon>Aphidomorpha</taxon>
        <taxon>Aphidoidea</taxon>
        <taxon>Aphididae</taxon>
        <taxon>Macrosiphini</taxon>
        <taxon>Macrosiphum</taxon>
    </lineage>
</organism>
<protein>
    <recommendedName>
        <fullName evidence="1">DUF4806 domain-containing protein</fullName>
    </recommendedName>
</protein>
<evidence type="ECO:0000259" key="1">
    <source>
        <dbReference type="Pfam" id="PF16064"/>
    </source>
</evidence>
<sequence>MVMETNQKVNCTLGDIFLSPAFIEQFPILNSDRFKLVEDRILNEPEYVPQLGSFIKTIGGTNLKNNVIRILSKLITNQYAITCSWTGRGKNIDTRLGDSGLMNSIKNVIKEIYSNSYTDSEFEKIVPDWLRHANTRFSRTK</sequence>
<dbReference type="AlphaFoldDB" id="A0AAV0YE56"/>
<comment type="caution">
    <text evidence="2">The sequence shown here is derived from an EMBL/GenBank/DDBJ whole genome shotgun (WGS) entry which is preliminary data.</text>
</comment>
<dbReference type="PANTHER" id="PTHR34153:SF2">
    <property type="entry name" value="SI:CH211-262H13.3-RELATED"/>
    <property type="match status" value="1"/>
</dbReference>
<proteinExistence type="predicted"/>
<evidence type="ECO:0000313" key="2">
    <source>
        <dbReference type="EMBL" id="CAI6377859.1"/>
    </source>
</evidence>
<dbReference type="Pfam" id="PF16064">
    <property type="entry name" value="DUF4806"/>
    <property type="match status" value="1"/>
</dbReference>
<evidence type="ECO:0000313" key="3">
    <source>
        <dbReference type="Proteomes" id="UP001160148"/>
    </source>
</evidence>
<gene>
    <name evidence="2" type="ORF">MEUPH1_LOCUS31058</name>
</gene>